<keyword evidence="3" id="KW-1185">Reference proteome</keyword>
<dbReference type="EMBL" id="QZEY01000024">
    <property type="protein sequence ID" value="RJL21759.1"/>
    <property type="molecule type" value="Genomic_DNA"/>
</dbReference>
<sequence>MSKTPRNPDPYANADPDAVPPQDPEANQLRREPMPASPEEPSGTRATDVSEELGADRPAEERRVAERSPLLTDDGPTPSPVPSPGTPTSLPGHQAGAIERDDEGEEIGFRVVNAPPGKPEGEVDTRP</sequence>
<name>A0A3A4A7B6_9ACTN</name>
<dbReference type="Proteomes" id="UP000265768">
    <property type="component" value="Unassembled WGS sequence"/>
</dbReference>
<dbReference type="AlphaFoldDB" id="A0A3A4A7B6"/>
<organism evidence="2 3">
    <name type="scientific">Bailinhaonella thermotolerans</name>
    <dbReference type="NCBI Taxonomy" id="1070861"/>
    <lineage>
        <taxon>Bacteria</taxon>
        <taxon>Bacillati</taxon>
        <taxon>Actinomycetota</taxon>
        <taxon>Actinomycetes</taxon>
        <taxon>Streptosporangiales</taxon>
        <taxon>Streptosporangiaceae</taxon>
        <taxon>Bailinhaonella</taxon>
    </lineage>
</organism>
<evidence type="ECO:0000313" key="2">
    <source>
        <dbReference type="EMBL" id="RJL21759.1"/>
    </source>
</evidence>
<evidence type="ECO:0000313" key="3">
    <source>
        <dbReference type="Proteomes" id="UP000265768"/>
    </source>
</evidence>
<evidence type="ECO:0000256" key="1">
    <source>
        <dbReference type="SAM" id="MobiDB-lite"/>
    </source>
</evidence>
<gene>
    <name evidence="2" type="ORF">D5H75_37145</name>
</gene>
<protein>
    <submittedName>
        <fullName evidence="2">Uncharacterized protein</fullName>
    </submittedName>
</protein>
<comment type="caution">
    <text evidence="2">The sequence shown here is derived from an EMBL/GenBank/DDBJ whole genome shotgun (WGS) entry which is preliminary data.</text>
</comment>
<proteinExistence type="predicted"/>
<dbReference type="RefSeq" id="WP_119931292.1">
    <property type="nucleotide sequence ID" value="NZ_QZEY01000024.1"/>
</dbReference>
<feature type="compositionally biased region" description="Basic and acidic residues" evidence="1">
    <location>
        <begin position="54"/>
        <end position="66"/>
    </location>
</feature>
<reference evidence="2 3" key="1">
    <citation type="submission" date="2018-09" db="EMBL/GenBank/DDBJ databases">
        <title>YIM 75507 draft genome.</title>
        <authorList>
            <person name="Tang S."/>
            <person name="Feng Y."/>
        </authorList>
    </citation>
    <scope>NUCLEOTIDE SEQUENCE [LARGE SCALE GENOMIC DNA]</scope>
    <source>
        <strain evidence="2 3">YIM 75507</strain>
    </source>
</reference>
<accession>A0A3A4A7B6</accession>
<feature type="region of interest" description="Disordered" evidence="1">
    <location>
        <begin position="1"/>
        <end position="127"/>
    </location>
</feature>